<gene>
    <name evidence="6" type="primary">menG_8</name>
    <name evidence="6" type="ORF">A0J61_08708</name>
</gene>
<dbReference type="InterPro" id="IPR041698">
    <property type="entry name" value="Methyltransf_25"/>
</dbReference>
<keyword evidence="2 6" id="KW-0808">Transferase</keyword>
<keyword evidence="3" id="KW-0949">S-adenosyl-L-methionine</keyword>
<reference evidence="6 7" key="1">
    <citation type="submission" date="2016-03" db="EMBL/GenBank/DDBJ databases">
        <title>Choanephora cucurbitarum.</title>
        <authorList>
            <person name="Min B."/>
            <person name="Park H."/>
            <person name="Park J.-H."/>
            <person name="Shin H.-D."/>
            <person name="Choi I.-G."/>
        </authorList>
    </citation>
    <scope>NUCLEOTIDE SEQUENCE [LARGE SCALE GENOMIC DNA]</scope>
    <source>
        <strain evidence="6 7">KUS-F28377</strain>
    </source>
</reference>
<dbReference type="AlphaFoldDB" id="A0A1C7N7E2"/>
<proteinExistence type="predicted"/>
<sequence length="332" mass="38249">MPFSVRQRNPQTKSATTSISKSSTTGGRDQARELFEDEEIGPSLEPKFPVQHKEFIEGRNYHKTTRPNEQFLPCDDEEIERLQINHLLFKKRSLFVTPYFSPVEHQLKTGIKVLDVGSGPAWWLTDMAKHYANSYFVGVDSVIHPTVPPTNCHLKLHDLTKKLPFPDNTFDFVTQHDALFRYSKSDWETMLPEIMRVVKPGGYIEFVEPSGVMQDIGPNMSIWMMRLTVSLQTRNINLKIASQLGSMLEEFKEIELIEDSHRSAPIGWYGKTGDIMLECLERLFDAIKPKICEDWSMSPAKYDKLVETASAECRDFRSWTNIHFTVARKKSN</sequence>
<feature type="domain" description="Methyltransferase" evidence="5">
    <location>
        <begin position="113"/>
        <end position="202"/>
    </location>
</feature>
<dbReference type="Pfam" id="PF13649">
    <property type="entry name" value="Methyltransf_25"/>
    <property type="match status" value="1"/>
</dbReference>
<comment type="caution">
    <text evidence="6">The sequence shown here is derived from an EMBL/GenBank/DDBJ whole genome shotgun (WGS) entry which is preliminary data.</text>
</comment>
<dbReference type="GO" id="GO:0008168">
    <property type="term" value="F:methyltransferase activity"/>
    <property type="evidence" value="ECO:0007669"/>
    <property type="project" value="UniProtKB-KW"/>
</dbReference>
<name>A0A1C7N7E2_9FUNG</name>
<evidence type="ECO:0000256" key="3">
    <source>
        <dbReference type="ARBA" id="ARBA00022691"/>
    </source>
</evidence>
<evidence type="ECO:0000259" key="5">
    <source>
        <dbReference type="Pfam" id="PF13649"/>
    </source>
</evidence>
<accession>A0A1C7N7E2</accession>
<dbReference type="InterPro" id="IPR023576">
    <property type="entry name" value="UbiE/COQ5_MeTrFase_CS"/>
</dbReference>
<dbReference type="InterPro" id="IPR029063">
    <property type="entry name" value="SAM-dependent_MTases_sf"/>
</dbReference>
<dbReference type="FunCoup" id="A0A1C7N7E2">
    <property type="interactions" value="432"/>
</dbReference>
<evidence type="ECO:0000313" key="7">
    <source>
        <dbReference type="Proteomes" id="UP000093000"/>
    </source>
</evidence>
<dbReference type="Proteomes" id="UP000093000">
    <property type="component" value="Unassembled WGS sequence"/>
</dbReference>
<dbReference type="OrthoDB" id="2013972at2759"/>
<keyword evidence="7" id="KW-1185">Reference proteome</keyword>
<dbReference type="PANTHER" id="PTHR43591">
    <property type="entry name" value="METHYLTRANSFERASE"/>
    <property type="match status" value="1"/>
</dbReference>
<dbReference type="SUPFAM" id="SSF53335">
    <property type="entry name" value="S-adenosyl-L-methionine-dependent methyltransferases"/>
    <property type="match status" value="1"/>
</dbReference>
<evidence type="ECO:0000256" key="1">
    <source>
        <dbReference type="ARBA" id="ARBA00022603"/>
    </source>
</evidence>
<dbReference type="STRING" id="101091.A0A1C7N7E2"/>
<dbReference type="PROSITE" id="PS01184">
    <property type="entry name" value="UBIE_2"/>
    <property type="match status" value="1"/>
</dbReference>
<organism evidence="6 7">
    <name type="scientific">Choanephora cucurbitarum</name>
    <dbReference type="NCBI Taxonomy" id="101091"/>
    <lineage>
        <taxon>Eukaryota</taxon>
        <taxon>Fungi</taxon>
        <taxon>Fungi incertae sedis</taxon>
        <taxon>Mucoromycota</taxon>
        <taxon>Mucoromycotina</taxon>
        <taxon>Mucoromycetes</taxon>
        <taxon>Mucorales</taxon>
        <taxon>Mucorineae</taxon>
        <taxon>Choanephoraceae</taxon>
        <taxon>Choanephoroideae</taxon>
        <taxon>Choanephora</taxon>
    </lineage>
</organism>
<dbReference type="EMBL" id="LUGH01000697">
    <property type="protein sequence ID" value="OBZ83244.1"/>
    <property type="molecule type" value="Genomic_DNA"/>
</dbReference>
<dbReference type="InParanoid" id="A0A1C7N7E2"/>
<evidence type="ECO:0000313" key="6">
    <source>
        <dbReference type="EMBL" id="OBZ83244.1"/>
    </source>
</evidence>
<feature type="compositionally biased region" description="Low complexity" evidence="4">
    <location>
        <begin position="12"/>
        <end position="25"/>
    </location>
</feature>
<dbReference type="CDD" id="cd02440">
    <property type="entry name" value="AdoMet_MTases"/>
    <property type="match status" value="1"/>
</dbReference>
<evidence type="ECO:0000256" key="4">
    <source>
        <dbReference type="SAM" id="MobiDB-lite"/>
    </source>
</evidence>
<keyword evidence="1 6" id="KW-0489">Methyltransferase</keyword>
<protein>
    <submittedName>
        <fullName evidence="6">Demethylmenaquinone methyltransferase</fullName>
    </submittedName>
</protein>
<evidence type="ECO:0000256" key="2">
    <source>
        <dbReference type="ARBA" id="ARBA00022679"/>
    </source>
</evidence>
<dbReference type="Gene3D" id="3.40.50.150">
    <property type="entry name" value="Vaccinia Virus protein VP39"/>
    <property type="match status" value="1"/>
</dbReference>
<dbReference type="PANTHER" id="PTHR43591:SF24">
    <property type="entry name" value="2-METHOXY-6-POLYPRENYL-1,4-BENZOQUINOL METHYLASE, MITOCHONDRIAL"/>
    <property type="match status" value="1"/>
</dbReference>
<feature type="compositionally biased region" description="Polar residues" evidence="4">
    <location>
        <begin position="1"/>
        <end position="11"/>
    </location>
</feature>
<dbReference type="GO" id="GO:0032259">
    <property type="term" value="P:methylation"/>
    <property type="evidence" value="ECO:0007669"/>
    <property type="project" value="UniProtKB-KW"/>
</dbReference>
<feature type="region of interest" description="Disordered" evidence="4">
    <location>
        <begin position="1"/>
        <end position="39"/>
    </location>
</feature>